<comment type="caution">
    <text evidence="5">The sequence shown here is derived from an EMBL/GenBank/DDBJ whole genome shotgun (WGS) entry which is preliminary data.</text>
</comment>
<keyword evidence="3" id="KW-0378">Hydrolase</keyword>
<proteinExistence type="inferred from homology"/>
<protein>
    <submittedName>
        <fullName evidence="5">DUF86 domain-containing protein</fullName>
    </submittedName>
</protein>
<dbReference type="Pfam" id="PF01934">
    <property type="entry name" value="HepT-like"/>
    <property type="match status" value="1"/>
</dbReference>
<dbReference type="InterPro" id="IPR037038">
    <property type="entry name" value="HepT-like_sf"/>
</dbReference>
<keyword evidence="2" id="KW-0540">Nuclease</keyword>
<evidence type="ECO:0000313" key="6">
    <source>
        <dbReference type="Proteomes" id="UP000243524"/>
    </source>
</evidence>
<dbReference type="RefSeq" id="WP_101331707.1">
    <property type="nucleotide sequence ID" value="NZ_PJNH01000002.1"/>
</dbReference>
<evidence type="ECO:0000256" key="4">
    <source>
        <dbReference type="ARBA" id="ARBA00024207"/>
    </source>
</evidence>
<dbReference type="PANTHER" id="PTHR33397">
    <property type="entry name" value="UPF0331 PROTEIN YUTE"/>
    <property type="match status" value="1"/>
</dbReference>
<dbReference type="EMBL" id="PJNH01000002">
    <property type="protein sequence ID" value="PKR78101.1"/>
    <property type="molecule type" value="Genomic_DNA"/>
</dbReference>
<dbReference type="Proteomes" id="UP000243524">
    <property type="component" value="Unassembled WGS sequence"/>
</dbReference>
<accession>A0A2I0QUS6</accession>
<dbReference type="GO" id="GO:0016787">
    <property type="term" value="F:hydrolase activity"/>
    <property type="evidence" value="ECO:0007669"/>
    <property type="project" value="UniProtKB-KW"/>
</dbReference>
<keyword evidence="1" id="KW-1277">Toxin-antitoxin system</keyword>
<organism evidence="5 6">
    <name type="scientific">Halalkalibacillus sediminis</name>
    <dbReference type="NCBI Taxonomy" id="2018042"/>
    <lineage>
        <taxon>Bacteria</taxon>
        <taxon>Bacillati</taxon>
        <taxon>Bacillota</taxon>
        <taxon>Bacilli</taxon>
        <taxon>Bacillales</taxon>
        <taxon>Bacillaceae</taxon>
        <taxon>Halalkalibacillus</taxon>
    </lineage>
</organism>
<dbReference type="AlphaFoldDB" id="A0A2I0QUS6"/>
<comment type="similarity">
    <text evidence="4">Belongs to the HepT RNase toxin family.</text>
</comment>
<reference evidence="5 6" key="1">
    <citation type="submission" date="2017-06" db="EMBL/GenBank/DDBJ databases">
        <title>the draft geome sequence of Illustriluteabacillus marina B3227.</title>
        <authorList>
            <person name="He R.-H."/>
            <person name="Du Z.-J."/>
        </authorList>
    </citation>
    <scope>NUCLEOTIDE SEQUENCE [LARGE SCALE GENOMIC DNA]</scope>
    <source>
        <strain evidence="5 6">B3227</strain>
    </source>
</reference>
<evidence type="ECO:0000256" key="3">
    <source>
        <dbReference type="ARBA" id="ARBA00022801"/>
    </source>
</evidence>
<gene>
    <name evidence="5" type="ORF">CEY16_09295</name>
</gene>
<sequence>MYFVESKQIEDTLSYMENLLKIYEKENISSDFDRLGLERLAHMVIESIIDVGNMMIDGFIMRDPGSYEDVIDILVDEKVVPESSSEAYKSVIRLRVELVKNYQSIDHSTIENVMNEHLQTLKQFRQDVLKYLQNEAGTITTFTKREDES</sequence>
<dbReference type="GO" id="GO:0004540">
    <property type="term" value="F:RNA nuclease activity"/>
    <property type="evidence" value="ECO:0007669"/>
    <property type="project" value="InterPro"/>
</dbReference>
<evidence type="ECO:0000256" key="2">
    <source>
        <dbReference type="ARBA" id="ARBA00022722"/>
    </source>
</evidence>
<dbReference type="OrthoDB" id="2375467at2"/>
<keyword evidence="6" id="KW-1185">Reference proteome</keyword>
<evidence type="ECO:0000256" key="1">
    <source>
        <dbReference type="ARBA" id="ARBA00022649"/>
    </source>
</evidence>
<dbReference type="PANTHER" id="PTHR33397:SF5">
    <property type="entry name" value="RNASE YUTE-RELATED"/>
    <property type="match status" value="1"/>
</dbReference>
<evidence type="ECO:0000313" key="5">
    <source>
        <dbReference type="EMBL" id="PKR78101.1"/>
    </source>
</evidence>
<dbReference type="InterPro" id="IPR052379">
    <property type="entry name" value="Type_VII_TA_RNase"/>
</dbReference>
<dbReference type="GO" id="GO:0110001">
    <property type="term" value="C:toxin-antitoxin complex"/>
    <property type="evidence" value="ECO:0007669"/>
    <property type="project" value="InterPro"/>
</dbReference>
<dbReference type="NCBIfam" id="NF047751">
    <property type="entry name" value="HepT_toxin"/>
    <property type="match status" value="1"/>
</dbReference>
<name>A0A2I0QUS6_9BACI</name>
<dbReference type="Gene3D" id="1.20.120.580">
    <property type="entry name" value="bsu32300-like"/>
    <property type="match status" value="1"/>
</dbReference>
<dbReference type="InterPro" id="IPR008201">
    <property type="entry name" value="HepT-like"/>
</dbReference>